<dbReference type="PANTHER" id="PTHR40265:SF1">
    <property type="entry name" value="GLYOXALASE-LIKE DOMAIN-CONTAINING PROTEIN"/>
    <property type="match status" value="1"/>
</dbReference>
<dbReference type="InterPro" id="IPR025870">
    <property type="entry name" value="Glyoxalase-like_dom"/>
</dbReference>
<gene>
    <name evidence="2" type="ORF">K1W69_21735</name>
</gene>
<comment type="caution">
    <text evidence="2">The sequence shown here is derived from an EMBL/GenBank/DDBJ whole genome shotgun (WGS) entry which is preliminary data.</text>
</comment>
<dbReference type="SUPFAM" id="SSF54593">
    <property type="entry name" value="Glyoxalase/Bleomycin resistance protein/Dihydroxybiphenyl dioxygenase"/>
    <property type="match status" value="1"/>
</dbReference>
<evidence type="ECO:0000313" key="2">
    <source>
        <dbReference type="EMBL" id="MBW8639831.1"/>
    </source>
</evidence>
<dbReference type="EMBL" id="JAICBX010000004">
    <property type="protein sequence ID" value="MBW8639831.1"/>
    <property type="molecule type" value="Genomic_DNA"/>
</dbReference>
<keyword evidence="3" id="KW-1185">Reference proteome</keyword>
<accession>A0AAE3D3I2</accession>
<feature type="domain" description="Glyoxalase-like" evidence="1">
    <location>
        <begin position="6"/>
        <end position="180"/>
    </location>
</feature>
<reference evidence="2" key="1">
    <citation type="submission" date="2021-08" db="EMBL/GenBank/DDBJ databases">
        <title>Hoeflea bacterium WL0058 sp. nov., isolated from the sediment.</title>
        <authorList>
            <person name="Wang L."/>
            <person name="Zhang D."/>
        </authorList>
    </citation>
    <scope>NUCLEOTIDE SEQUENCE</scope>
    <source>
        <strain evidence="2">WL0058</strain>
    </source>
</reference>
<evidence type="ECO:0000259" key="1">
    <source>
        <dbReference type="Pfam" id="PF13468"/>
    </source>
</evidence>
<protein>
    <submittedName>
        <fullName evidence="2">VOC family protein</fullName>
    </submittedName>
</protein>
<dbReference type="Pfam" id="PF13468">
    <property type="entry name" value="Glyoxalase_3"/>
    <property type="match status" value="1"/>
</dbReference>
<dbReference type="PANTHER" id="PTHR40265">
    <property type="entry name" value="BLL2707 PROTEIN"/>
    <property type="match status" value="1"/>
</dbReference>
<dbReference type="InterPro" id="IPR029068">
    <property type="entry name" value="Glyas_Bleomycin-R_OHBP_Dase"/>
</dbReference>
<dbReference type="AlphaFoldDB" id="A0AAE3D3I2"/>
<dbReference type="RefSeq" id="WP_220230533.1">
    <property type="nucleotide sequence ID" value="NZ_JAICBX010000004.1"/>
</dbReference>
<proteinExistence type="predicted"/>
<evidence type="ECO:0000313" key="3">
    <source>
        <dbReference type="Proteomes" id="UP001196509"/>
    </source>
</evidence>
<name>A0AAE3D3I2_9HYPH</name>
<sequence length="208" mass="22777">MLHHPLDHVLWACADIDSGNETFEHATGVKPGNGGSHDGNGTRNTLVSLGVNCYFEIISIDPAQGTLGPRAKHISAITTPALHAFGVSGNDLDAYFETASELGLSVSAPTSMQRVRKDGVLVRWRAIYIEDPTWGYMIPFLIDWMDSEHPWKTTPTGCSLVEFQALHPEAERLRHIYEALGVDVPVIRSNTAGFLCRLNTPKGEVLLT</sequence>
<dbReference type="Gene3D" id="3.10.180.10">
    <property type="entry name" value="2,3-Dihydroxybiphenyl 1,2-Dioxygenase, domain 1"/>
    <property type="match status" value="1"/>
</dbReference>
<organism evidence="2 3">
    <name type="scientific">Flavimaribacter sediminis</name>
    <dbReference type="NCBI Taxonomy" id="2865987"/>
    <lineage>
        <taxon>Bacteria</taxon>
        <taxon>Pseudomonadati</taxon>
        <taxon>Pseudomonadota</taxon>
        <taxon>Alphaproteobacteria</taxon>
        <taxon>Hyphomicrobiales</taxon>
        <taxon>Rhizobiaceae</taxon>
        <taxon>Flavimaribacter</taxon>
    </lineage>
</organism>
<dbReference type="Proteomes" id="UP001196509">
    <property type="component" value="Unassembled WGS sequence"/>
</dbReference>